<dbReference type="SUPFAM" id="SSF56214">
    <property type="entry name" value="4'-phosphopantetheinyl transferase"/>
    <property type="match status" value="1"/>
</dbReference>
<feature type="binding site" evidence="12">
    <location>
        <begin position="90"/>
        <end position="91"/>
    </location>
    <ligand>
        <name>CoA</name>
        <dbReference type="ChEBI" id="CHEBI:57287"/>
    </ligand>
</feature>
<dbReference type="RefSeq" id="WP_002436142.1">
    <property type="nucleotide sequence ID" value="NZ_BAFF01000006.1"/>
</dbReference>
<comment type="catalytic activity">
    <reaction evidence="11">
        <text>apo-[peptidyl-carrier protein] + CoA = holo-[peptidyl-carrier protein] + adenosine 3',5'-bisphosphate + H(+)</text>
        <dbReference type="Rhea" id="RHEA:46228"/>
        <dbReference type="Rhea" id="RHEA-COMP:11479"/>
        <dbReference type="Rhea" id="RHEA-COMP:11480"/>
        <dbReference type="ChEBI" id="CHEBI:15378"/>
        <dbReference type="ChEBI" id="CHEBI:29999"/>
        <dbReference type="ChEBI" id="CHEBI:57287"/>
        <dbReference type="ChEBI" id="CHEBI:58343"/>
        <dbReference type="ChEBI" id="CHEBI:64479"/>
    </reaction>
</comment>
<dbReference type="Pfam" id="PF17837">
    <property type="entry name" value="4PPT_N"/>
    <property type="match status" value="1"/>
</dbReference>
<comment type="caution">
    <text evidence="16">The sequence shown here is derived from an EMBL/GenBank/DDBJ whole genome shotgun (WGS) entry which is preliminary data.</text>
</comment>
<sequence>MKTHLYTLSLAHRTLFCLRFEPESFASQDLLWLPHHLQLARAVISRKAEHLAGRIAAVHALRHVDGPAIPPGIGAHREPCWPSGFTGSITHAGQLALAVAKPAGESFASLGIDYQPLLSENEAQKLADGVLFDDEPARLAASPMPFATALSVVFSAKESLFKALFPAVQDWFGFDCARVIDLRDGRITLELTCPLGPFPAQSRFTIPFLYHHGGVITLVDVECAPQTKTHVIT</sequence>
<dbReference type="InterPro" id="IPR041354">
    <property type="entry name" value="4PPT_N"/>
</dbReference>
<dbReference type="GO" id="GO:0005886">
    <property type="term" value="C:plasma membrane"/>
    <property type="evidence" value="ECO:0007669"/>
    <property type="project" value="TreeGrafter"/>
</dbReference>
<dbReference type="UniPathway" id="UPA00017"/>
<protein>
    <recommendedName>
        <fullName evidence="5">Enterobactin synthase component D</fullName>
    </recommendedName>
    <alternativeName>
        <fullName evidence="8">4'-phosphopantetheinyl transferase EntD</fullName>
    </alternativeName>
    <alternativeName>
        <fullName evidence="9">Enterochelin synthase D</fullName>
    </alternativeName>
</protein>
<evidence type="ECO:0000256" key="8">
    <source>
        <dbReference type="ARBA" id="ARBA00029894"/>
    </source>
</evidence>
<evidence type="ECO:0000256" key="12">
    <source>
        <dbReference type="PIRSR" id="PIRSR603542-1"/>
    </source>
</evidence>
<dbReference type="PANTHER" id="PTHR38096">
    <property type="entry name" value="ENTEROBACTIN SYNTHASE COMPONENT D"/>
    <property type="match status" value="1"/>
</dbReference>
<evidence type="ECO:0000259" key="15">
    <source>
        <dbReference type="Pfam" id="PF17837"/>
    </source>
</evidence>
<evidence type="ECO:0000313" key="17">
    <source>
        <dbReference type="Proteomes" id="UP000010297"/>
    </source>
</evidence>
<dbReference type="InterPro" id="IPR037143">
    <property type="entry name" value="4-PPantetheinyl_Trfase_dom_sf"/>
</dbReference>
<dbReference type="AlphaFoldDB" id="H5V2R1"/>
<proteinExistence type="inferred from homology"/>
<evidence type="ECO:0000259" key="14">
    <source>
        <dbReference type="Pfam" id="PF01648"/>
    </source>
</evidence>
<feature type="binding site" evidence="13">
    <location>
        <position position="113"/>
    </location>
    <ligand>
        <name>Mg(2+)</name>
        <dbReference type="ChEBI" id="CHEBI:18420"/>
    </ligand>
</feature>
<feature type="binding site" evidence="12">
    <location>
        <position position="54"/>
    </location>
    <ligand>
        <name>CoA</name>
        <dbReference type="ChEBI" id="CHEBI:57287"/>
    </ligand>
</feature>
<reference evidence="16 17" key="1">
    <citation type="submission" date="2012-02" db="EMBL/GenBank/DDBJ databases">
        <title>Whole genome shotgun sequence of Escherichia hermannii NBRC 105704.</title>
        <authorList>
            <person name="Yoshida I."/>
            <person name="Hosoyama A."/>
            <person name="Tsuchikane K."/>
            <person name="Katsumata H."/>
            <person name="Yamazaki S."/>
            <person name="Fujita N."/>
        </authorList>
    </citation>
    <scope>NUCLEOTIDE SEQUENCE [LARGE SCALE GENOMIC DNA]</scope>
    <source>
        <strain evidence="16 17">NBRC 105704</strain>
    </source>
</reference>
<dbReference type="EMBL" id="BAFF01000006">
    <property type="protein sequence ID" value="GAB52347.1"/>
    <property type="molecule type" value="Genomic_DNA"/>
</dbReference>
<name>H5V2R1_ATLHE</name>
<dbReference type="GO" id="GO:0000287">
    <property type="term" value="F:magnesium ion binding"/>
    <property type="evidence" value="ECO:0007669"/>
    <property type="project" value="InterPro"/>
</dbReference>
<comment type="function">
    <text evidence="1">Involved in the biosynthesis of the siderophore enterobactin (enterochelin), which is a macrocyclic trimeric lactone of N-(2,3-dihydroxybenzoyl)-serine. The serine trilactone serves as a scaffolding for the three catechol functionalities that provide hexadentate coordination for the tightly ligated iron(2+) atoms. Plays an essential role in the assembly of the enterobactin by catalyzing the transfer of the 4'-phosphopantetheine (Ppant) moiety from coenzyme A to the apo-domains of both EntB (ArCP domain) and EntF (PCP domain) to yield their holo-forms which make them competent for the activation of 2,3-dihydroxybenzoate (DHB) and L-serine, respectively.</text>
</comment>
<comment type="pathway">
    <text evidence="2">Siderophore biosynthesis; enterobactin biosynthesis.</text>
</comment>
<comment type="subunit">
    <text evidence="4">EntB, EntD, EntE, and EntF form a multienzyme complex called enterobactin synthase.</text>
</comment>
<evidence type="ECO:0000256" key="5">
    <source>
        <dbReference type="ARBA" id="ARBA00019087"/>
    </source>
</evidence>
<dbReference type="PRINTS" id="PR01399">
    <property type="entry name" value="ENTSNTHTASED"/>
</dbReference>
<dbReference type="InterPro" id="IPR003542">
    <property type="entry name" value="Enbac_synth_compD-like"/>
</dbReference>
<keyword evidence="7" id="KW-0259">Enterobactin biosynthesis</keyword>
<feature type="domain" description="4'-phosphopantetheinyl transferase N-terminal" evidence="15">
    <location>
        <begin position="38"/>
        <end position="100"/>
    </location>
</feature>
<evidence type="ECO:0000313" key="16">
    <source>
        <dbReference type="EMBL" id="GAB52347.1"/>
    </source>
</evidence>
<evidence type="ECO:0000256" key="9">
    <source>
        <dbReference type="ARBA" id="ARBA00031996"/>
    </source>
</evidence>
<comment type="similarity">
    <text evidence="3">Belongs to the P-Pant transferase superfamily. EntD family.</text>
</comment>
<evidence type="ECO:0000256" key="13">
    <source>
        <dbReference type="PIRSR" id="PIRSR603542-2"/>
    </source>
</evidence>
<evidence type="ECO:0000256" key="10">
    <source>
        <dbReference type="ARBA" id="ARBA00049176"/>
    </source>
</evidence>
<evidence type="ECO:0000256" key="11">
    <source>
        <dbReference type="ARBA" id="ARBA00049191"/>
    </source>
</evidence>
<keyword evidence="13" id="KW-0460">Magnesium</keyword>
<feature type="binding site" evidence="12">
    <location>
        <position position="162"/>
    </location>
    <ligand>
        <name>CoA</name>
        <dbReference type="ChEBI" id="CHEBI:57287"/>
    </ligand>
</feature>
<dbReference type="eggNOG" id="COG2977">
    <property type="taxonomic scope" value="Bacteria"/>
</dbReference>
<dbReference type="PANTHER" id="PTHR38096:SF1">
    <property type="entry name" value="ENTEROBACTIN SYNTHASE COMPONENT D"/>
    <property type="match status" value="1"/>
</dbReference>
<dbReference type="GO" id="GO:0009239">
    <property type="term" value="P:enterobactin biosynthetic process"/>
    <property type="evidence" value="ECO:0007669"/>
    <property type="project" value="UniProtKB-UniPathway"/>
</dbReference>
<feature type="binding site" evidence="12">
    <location>
        <position position="46"/>
    </location>
    <ligand>
        <name>CoA</name>
        <dbReference type="ChEBI" id="CHEBI:57287"/>
    </ligand>
</feature>
<dbReference type="GeneID" id="92827591"/>
<feature type="domain" description="4'-phosphopantetheinyl transferase" evidence="14">
    <location>
        <begin position="110"/>
        <end position="195"/>
    </location>
</feature>
<keyword evidence="17" id="KW-1185">Reference proteome</keyword>
<accession>H5V2R1</accession>
<gene>
    <name evidence="16" type="primary">entD</name>
    <name evidence="16" type="ORF">EH105704_06_01200</name>
</gene>
<feature type="binding site" evidence="12">
    <location>
        <position position="113"/>
    </location>
    <ligand>
        <name>CoA</name>
        <dbReference type="ChEBI" id="CHEBI:57287"/>
    </ligand>
</feature>
<dbReference type="Proteomes" id="UP000010297">
    <property type="component" value="Unassembled WGS sequence"/>
</dbReference>
<evidence type="ECO:0000256" key="3">
    <source>
        <dbReference type="ARBA" id="ARBA00008342"/>
    </source>
</evidence>
<keyword evidence="6 16" id="KW-0808">Transferase</keyword>
<feature type="binding site" evidence="12">
    <location>
        <position position="158"/>
    </location>
    <ligand>
        <name>CoA</name>
        <dbReference type="ChEBI" id="CHEBI:57287"/>
    </ligand>
</feature>
<evidence type="ECO:0000256" key="2">
    <source>
        <dbReference type="ARBA" id="ARBA00004993"/>
    </source>
</evidence>
<evidence type="ECO:0000256" key="1">
    <source>
        <dbReference type="ARBA" id="ARBA00003937"/>
    </source>
</evidence>
<keyword evidence="13" id="KW-0479">Metal-binding</keyword>
<dbReference type="GO" id="GO:0008897">
    <property type="term" value="F:holo-[acyl-carrier-protein] synthase activity"/>
    <property type="evidence" value="ECO:0007669"/>
    <property type="project" value="InterPro"/>
</dbReference>
<comment type="catalytic activity">
    <reaction evidence="10">
        <text>apo-[aryl-carrier protein] + CoA = holo-[aryl-carrier protein] + adenosine 3',5'-bisphosphate + H(+)</text>
        <dbReference type="Rhea" id="RHEA:48404"/>
        <dbReference type="Rhea" id="RHEA-COMP:15903"/>
        <dbReference type="Rhea" id="RHEA-COMP:17557"/>
        <dbReference type="ChEBI" id="CHEBI:15378"/>
        <dbReference type="ChEBI" id="CHEBI:29999"/>
        <dbReference type="ChEBI" id="CHEBI:57287"/>
        <dbReference type="ChEBI" id="CHEBI:58343"/>
        <dbReference type="ChEBI" id="CHEBI:64479"/>
    </reaction>
</comment>
<dbReference type="InterPro" id="IPR008278">
    <property type="entry name" value="4-PPantetheinyl_Trfase_dom"/>
</dbReference>
<comment type="cofactor">
    <cofactor evidence="13">
        <name>Mg(2+)</name>
        <dbReference type="ChEBI" id="CHEBI:18420"/>
    </cofactor>
</comment>
<evidence type="ECO:0000256" key="4">
    <source>
        <dbReference type="ARBA" id="ARBA00011503"/>
    </source>
</evidence>
<dbReference type="Pfam" id="PF01648">
    <property type="entry name" value="ACPS"/>
    <property type="match status" value="1"/>
</dbReference>
<evidence type="ECO:0000256" key="7">
    <source>
        <dbReference type="ARBA" id="ARBA00023191"/>
    </source>
</evidence>
<organism evidence="16 17">
    <name type="scientific">Atlantibacter hermannii NBRC 105704</name>
    <dbReference type="NCBI Taxonomy" id="1115512"/>
    <lineage>
        <taxon>Bacteria</taxon>
        <taxon>Pseudomonadati</taxon>
        <taxon>Pseudomonadota</taxon>
        <taxon>Gammaproteobacteria</taxon>
        <taxon>Enterobacterales</taxon>
        <taxon>Enterobacteriaceae</taxon>
        <taxon>Atlantibacter</taxon>
    </lineage>
</organism>
<dbReference type="NCBIfam" id="NF007604">
    <property type="entry name" value="PRK10251.1"/>
    <property type="match status" value="1"/>
</dbReference>
<dbReference type="GO" id="GO:0009366">
    <property type="term" value="C:enterobactin synthetase complex"/>
    <property type="evidence" value="ECO:0007669"/>
    <property type="project" value="InterPro"/>
</dbReference>
<evidence type="ECO:0000256" key="6">
    <source>
        <dbReference type="ARBA" id="ARBA00022679"/>
    </source>
</evidence>